<proteinExistence type="predicted"/>
<protein>
    <submittedName>
        <fullName evidence="1">Uncharacterized protein</fullName>
    </submittedName>
</protein>
<reference evidence="1" key="1">
    <citation type="journal article" date="2022" name="Int. J. Mol. Sci.">
        <title>Draft Genome of Tanacetum Coccineum: Genomic Comparison of Closely Related Tanacetum-Family Plants.</title>
        <authorList>
            <person name="Yamashiro T."/>
            <person name="Shiraishi A."/>
            <person name="Nakayama K."/>
            <person name="Satake H."/>
        </authorList>
    </citation>
    <scope>NUCLEOTIDE SEQUENCE</scope>
</reference>
<dbReference type="EMBL" id="BQNB010011218">
    <property type="protein sequence ID" value="GJS87692.1"/>
    <property type="molecule type" value="Genomic_DNA"/>
</dbReference>
<gene>
    <name evidence="1" type="ORF">Tco_0770328</name>
</gene>
<evidence type="ECO:0000313" key="1">
    <source>
        <dbReference type="EMBL" id="GJS87692.1"/>
    </source>
</evidence>
<reference evidence="1" key="2">
    <citation type="submission" date="2022-01" db="EMBL/GenBank/DDBJ databases">
        <authorList>
            <person name="Yamashiro T."/>
            <person name="Shiraishi A."/>
            <person name="Satake H."/>
            <person name="Nakayama K."/>
        </authorList>
    </citation>
    <scope>NUCLEOTIDE SEQUENCE</scope>
</reference>
<dbReference type="Proteomes" id="UP001151760">
    <property type="component" value="Unassembled WGS sequence"/>
</dbReference>
<organism evidence="1 2">
    <name type="scientific">Tanacetum coccineum</name>
    <dbReference type="NCBI Taxonomy" id="301880"/>
    <lineage>
        <taxon>Eukaryota</taxon>
        <taxon>Viridiplantae</taxon>
        <taxon>Streptophyta</taxon>
        <taxon>Embryophyta</taxon>
        <taxon>Tracheophyta</taxon>
        <taxon>Spermatophyta</taxon>
        <taxon>Magnoliopsida</taxon>
        <taxon>eudicotyledons</taxon>
        <taxon>Gunneridae</taxon>
        <taxon>Pentapetalae</taxon>
        <taxon>asterids</taxon>
        <taxon>campanulids</taxon>
        <taxon>Asterales</taxon>
        <taxon>Asteraceae</taxon>
        <taxon>Asteroideae</taxon>
        <taxon>Anthemideae</taxon>
        <taxon>Anthemidinae</taxon>
        <taxon>Tanacetum</taxon>
    </lineage>
</organism>
<name>A0ABQ4ZCX7_9ASTR</name>
<comment type="caution">
    <text evidence="1">The sequence shown here is derived from an EMBL/GenBank/DDBJ whole genome shotgun (WGS) entry which is preliminary data.</text>
</comment>
<evidence type="ECO:0000313" key="2">
    <source>
        <dbReference type="Proteomes" id="UP001151760"/>
    </source>
</evidence>
<sequence length="93" mass="10305">MSRSAEVDVAISELAEDSRVKLGGCERDVYREDECRESVERSFSSTRTTSLLTSQVLFTAVLFDVDTIRIYGRHCEVLKSTTLNVPAGSNDNA</sequence>
<accession>A0ABQ4ZCX7</accession>
<keyword evidence="2" id="KW-1185">Reference proteome</keyword>